<reference evidence="1 2" key="1">
    <citation type="submission" date="2019-07" db="EMBL/GenBank/DDBJ databases">
        <authorList>
            <person name="Jastrzebski P J."/>
            <person name="Paukszto L."/>
            <person name="Jastrzebski P J."/>
        </authorList>
    </citation>
    <scope>NUCLEOTIDE SEQUENCE [LARGE SCALE GENOMIC DNA]</scope>
    <source>
        <strain evidence="1 2">WMS-il1</strain>
    </source>
</reference>
<organism evidence="1 2">
    <name type="scientific">Hymenolepis diminuta</name>
    <name type="common">Rat tapeworm</name>
    <dbReference type="NCBI Taxonomy" id="6216"/>
    <lineage>
        <taxon>Eukaryota</taxon>
        <taxon>Metazoa</taxon>
        <taxon>Spiralia</taxon>
        <taxon>Lophotrochozoa</taxon>
        <taxon>Platyhelminthes</taxon>
        <taxon>Cestoda</taxon>
        <taxon>Eucestoda</taxon>
        <taxon>Cyclophyllidea</taxon>
        <taxon>Hymenolepididae</taxon>
        <taxon>Hymenolepis</taxon>
    </lineage>
</organism>
<gene>
    <name evidence="1" type="ORF">WMSIL1_LOCUS1382</name>
</gene>
<accession>A0A564Y1L1</accession>
<sequence>MSLITIDRTLVTQDQNSEPLFTVDEDSETAVETGSKSSHSEDFFVRKTSAVTLSVKSQRRISVVRDHDNLHEHLKRILQILRFNDYVKLIVKLESG</sequence>
<dbReference type="EMBL" id="CABIJS010000033">
    <property type="protein sequence ID" value="VUZ40474.1"/>
    <property type="molecule type" value="Genomic_DNA"/>
</dbReference>
<dbReference type="AlphaFoldDB" id="A0A564Y1L1"/>
<dbReference type="Proteomes" id="UP000321570">
    <property type="component" value="Unassembled WGS sequence"/>
</dbReference>
<evidence type="ECO:0000313" key="1">
    <source>
        <dbReference type="EMBL" id="VUZ40474.1"/>
    </source>
</evidence>
<keyword evidence="2" id="KW-1185">Reference proteome</keyword>
<feature type="non-terminal residue" evidence="1">
    <location>
        <position position="96"/>
    </location>
</feature>
<protein>
    <submittedName>
        <fullName evidence="1">Uncharacterized protein</fullName>
    </submittedName>
</protein>
<proteinExistence type="predicted"/>
<evidence type="ECO:0000313" key="2">
    <source>
        <dbReference type="Proteomes" id="UP000321570"/>
    </source>
</evidence>
<name>A0A564Y1L1_HYMDI</name>